<evidence type="ECO:0008006" key="14">
    <source>
        <dbReference type="Google" id="ProtNLM"/>
    </source>
</evidence>
<evidence type="ECO:0000256" key="5">
    <source>
        <dbReference type="ARBA" id="ARBA00022821"/>
    </source>
</evidence>
<feature type="region of interest" description="Disordered" evidence="7">
    <location>
        <begin position="509"/>
        <end position="529"/>
    </location>
</feature>
<evidence type="ECO:0000256" key="3">
    <source>
        <dbReference type="ARBA" id="ARBA00022737"/>
    </source>
</evidence>
<evidence type="ECO:0000256" key="2">
    <source>
        <dbReference type="ARBA" id="ARBA00022614"/>
    </source>
</evidence>
<accession>A0A0D9XJ41</accession>
<sequence>MDLVVGASESTVKSLLGKLGSLLAQEYTLISGVRGDIQYINDELASMQAFLRDITATPDGQDNRMKDWMKQVRDMAYDVEDCIDEAGHRIHGPRSDICCASVVIPVHDVLTWWPRRQIATQIADLKSRAQQIALRRKRYGVDNFKNDKNTSPAGSGPTAGFNVADHQEAIPRLIGLQEPVAMGEAVEKLGRWVTDDSKSGGVLSIVGFGGLGKTTIAMELYRKYSDKFDRRAMVTLSQISDVEAVLESILDQVKPQDQNEDEQQTSSDDSGIFGKKRIISPLLRTIVRRVNWNSNPRNHNETHMDGDNKGAGSLDKELADVRKGLHKQLRDQLTNNSFYGPINDTSSFLLLIDDVWSVTTLENIRGFLPMPPASKTKGRIIVTTRFPAVGHACNRRPEDDIHNVRELSHDQSTELFKKSLHESKTLFGAQTQGFRRNLTRISREAVQTATQSSQISEHDTTVSSTRINRIPGDQLEKLLKEALLAQFGQRDCENIERISQEIVLQAMEHSQNTETIRSREPRSSMAGGDHVPTEIIESCGGLPLAIVTMAGTVACNPSNSEWDGFYNTLVPKDPVKTVTPDIVTKIINYCYNDMPGELRTLSLYLSIFPKGSKVSRKRLTRRWIAEGFVTEKEGLSLEDVAEAYCNYLIKRKIIRPVEHCSNGKVKSFQVHDMVLHYILAKASEENFVNVIGGHWLTPLPSTKVRRLSLHGGDTKRGNVTNKMNLSHVRSLTMFGSMNQLPTHSFKFGIAQVLDLEGCKGFKNHHMNNICKMVLLKYLSLRRIDIKELPEKIGNLKELETLDIRDTNVEVLPSSVCQLERLVNLLGGNKRTRKALNFPKDNKKKTIKGSLRVLSGVAVDGRSAAAADLHHLTDLRKLAIYKLDIRKEDETFRLLSSSIEYLGGYSLHTLVVDDDSSEFLKSLAALSSPPKLLNSLELSGKLVDLPKWIMRLDFLTKLTLSVTALQAENLKQLSELKTLFSLTFSLTAAKLDPQTAAILEDNKAHTGGEILFPAGGFDKLKLLRFFAPVMPSLSFPEMAMPNLQRLELRFSILEGVYGLHNLQKNLEEVHLRMHDEAGEVTRQIVQDMATTAREDSKSPRIIVDLYHE</sequence>
<evidence type="ECO:0000313" key="12">
    <source>
        <dbReference type="EnsemblPlants" id="LPERR10G05540.1"/>
    </source>
</evidence>
<keyword evidence="3" id="KW-0677">Repeat</keyword>
<evidence type="ECO:0000259" key="10">
    <source>
        <dbReference type="Pfam" id="PF23559"/>
    </source>
</evidence>
<keyword evidence="13" id="KW-1185">Reference proteome</keyword>
<feature type="domain" description="NB-ARC" evidence="8">
    <location>
        <begin position="347"/>
        <end position="421"/>
    </location>
</feature>
<dbReference type="Gene3D" id="1.10.10.10">
    <property type="entry name" value="Winged helix-like DNA-binding domain superfamily/Winged helix DNA-binding domain"/>
    <property type="match status" value="1"/>
</dbReference>
<dbReference type="InterPro" id="IPR058922">
    <property type="entry name" value="WHD_DRP"/>
</dbReference>
<dbReference type="HOGENOM" id="CLU_000837_25_2_1"/>
<evidence type="ECO:0000256" key="6">
    <source>
        <dbReference type="ARBA" id="ARBA00023054"/>
    </source>
</evidence>
<feature type="domain" description="Disease resistance protein winged helix" evidence="10">
    <location>
        <begin position="607"/>
        <end position="675"/>
    </location>
</feature>
<dbReference type="InterPro" id="IPR036388">
    <property type="entry name" value="WH-like_DNA-bd_sf"/>
</dbReference>
<evidence type="ECO:0000256" key="7">
    <source>
        <dbReference type="SAM" id="MobiDB-lite"/>
    </source>
</evidence>
<evidence type="ECO:0000259" key="9">
    <source>
        <dbReference type="Pfam" id="PF18052"/>
    </source>
</evidence>
<dbReference type="Gene3D" id="3.40.50.300">
    <property type="entry name" value="P-loop containing nucleotide triphosphate hydrolases"/>
    <property type="match status" value="1"/>
</dbReference>
<evidence type="ECO:0000259" key="11">
    <source>
        <dbReference type="Pfam" id="PF23598"/>
    </source>
</evidence>
<dbReference type="InterPro" id="IPR038005">
    <property type="entry name" value="RX-like_CC"/>
</dbReference>
<organism evidence="12 13">
    <name type="scientific">Leersia perrieri</name>
    <dbReference type="NCBI Taxonomy" id="77586"/>
    <lineage>
        <taxon>Eukaryota</taxon>
        <taxon>Viridiplantae</taxon>
        <taxon>Streptophyta</taxon>
        <taxon>Embryophyta</taxon>
        <taxon>Tracheophyta</taxon>
        <taxon>Spermatophyta</taxon>
        <taxon>Magnoliopsida</taxon>
        <taxon>Liliopsida</taxon>
        <taxon>Poales</taxon>
        <taxon>Poaceae</taxon>
        <taxon>BOP clade</taxon>
        <taxon>Oryzoideae</taxon>
        <taxon>Oryzeae</taxon>
        <taxon>Oryzinae</taxon>
        <taxon>Leersia</taxon>
    </lineage>
</organism>
<evidence type="ECO:0000256" key="1">
    <source>
        <dbReference type="ARBA" id="ARBA00008894"/>
    </source>
</evidence>
<dbReference type="InterPro" id="IPR042197">
    <property type="entry name" value="Apaf_helical"/>
</dbReference>
<evidence type="ECO:0000259" key="8">
    <source>
        <dbReference type="Pfam" id="PF00931"/>
    </source>
</evidence>
<dbReference type="InterPro" id="IPR041118">
    <property type="entry name" value="Rx_N"/>
</dbReference>
<dbReference type="Pfam" id="PF23598">
    <property type="entry name" value="LRR_14"/>
    <property type="match status" value="1"/>
</dbReference>
<dbReference type="SUPFAM" id="SSF52058">
    <property type="entry name" value="L domain-like"/>
    <property type="match status" value="1"/>
</dbReference>
<dbReference type="Proteomes" id="UP000032180">
    <property type="component" value="Chromosome 10"/>
</dbReference>
<dbReference type="AlphaFoldDB" id="A0A0D9XJ41"/>
<feature type="region of interest" description="Disordered" evidence="7">
    <location>
        <begin position="253"/>
        <end position="272"/>
    </location>
</feature>
<dbReference type="STRING" id="77586.A0A0D9XJ41"/>
<dbReference type="Gene3D" id="3.80.10.10">
    <property type="entry name" value="Ribonuclease Inhibitor"/>
    <property type="match status" value="1"/>
</dbReference>
<dbReference type="GO" id="GO:0043531">
    <property type="term" value="F:ADP binding"/>
    <property type="evidence" value="ECO:0007669"/>
    <property type="project" value="InterPro"/>
</dbReference>
<dbReference type="Pfam" id="PF18052">
    <property type="entry name" value="Rx_N"/>
    <property type="match status" value="1"/>
</dbReference>
<dbReference type="GO" id="GO:0009626">
    <property type="term" value="P:plant-type hypersensitive response"/>
    <property type="evidence" value="ECO:0007669"/>
    <property type="project" value="UniProtKB-ARBA"/>
</dbReference>
<evidence type="ECO:0000313" key="13">
    <source>
        <dbReference type="Proteomes" id="UP000032180"/>
    </source>
</evidence>
<dbReference type="PANTHER" id="PTHR23155">
    <property type="entry name" value="DISEASE RESISTANCE PROTEIN RP"/>
    <property type="match status" value="1"/>
</dbReference>
<dbReference type="eggNOG" id="KOG4658">
    <property type="taxonomic scope" value="Eukaryota"/>
</dbReference>
<dbReference type="PANTHER" id="PTHR23155:SF947">
    <property type="entry name" value="DISEASE RESISTANCE PROTEIN RPP13"/>
    <property type="match status" value="1"/>
</dbReference>
<dbReference type="InterPro" id="IPR044974">
    <property type="entry name" value="Disease_R_plants"/>
</dbReference>
<dbReference type="Gene3D" id="1.10.8.430">
    <property type="entry name" value="Helical domain of apoptotic protease-activating factors"/>
    <property type="match status" value="1"/>
</dbReference>
<feature type="domain" description="Disease resistance N-terminal" evidence="9">
    <location>
        <begin position="12"/>
        <end position="92"/>
    </location>
</feature>
<dbReference type="InterPro" id="IPR002182">
    <property type="entry name" value="NB-ARC"/>
</dbReference>
<reference evidence="13" key="2">
    <citation type="submission" date="2013-12" db="EMBL/GenBank/DDBJ databases">
        <authorList>
            <person name="Yu Y."/>
            <person name="Lee S."/>
            <person name="de Baynast K."/>
            <person name="Wissotski M."/>
            <person name="Liu L."/>
            <person name="Talag J."/>
            <person name="Goicoechea J."/>
            <person name="Angelova A."/>
            <person name="Jetty R."/>
            <person name="Kudrna D."/>
            <person name="Golser W."/>
            <person name="Rivera L."/>
            <person name="Zhang J."/>
            <person name="Wing R."/>
        </authorList>
    </citation>
    <scope>NUCLEOTIDE SEQUENCE</scope>
</reference>
<keyword evidence="6" id="KW-0175">Coiled coil</keyword>
<dbReference type="EnsemblPlants" id="LPERR10G05540.1">
    <property type="protein sequence ID" value="LPERR10G05540.1"/>
    <property type="gene ID" value="LPERR10G05540"/>
</dbReference>
<dbReference type="PRINTS" id="PR00364">
    <property type="entry name" value="DISEASERSIST"/>
</dbReference>
<keyword evidence="4" id="KW-0547">Nucleotide-binding</keyword>
<keyword evidence="2" id="KW-0433">Leucine-rich repeat</keyword>
<reference evidence="12 13" key="1">
    <citation type="submission" date="2012-08" db="EMBL/GenBank/DDBJ databases">
        <title>Oryza genome evolution.</title>
        <authorList>
            <person name="Wing R.A."/>
        </authorList>
    </citation>
    <scope>NUCLEOTIDE SEQUENCE</scope>
</reference>
<dbReference type="Gramene" id="LPERR10G05540.1">
    <property type="protein sequence ID" value="LPERR10G05540.1"/>
    <property type="gene ID" value="LPERR10G05540"/>
</dbReference>
<dbReference type="Pfam" id="PF00931">
    <property type="entry name" value="NB-ARC"/>
    <property type="match status" value="2"/>
</dbReference>
<dbReference type="InterPro" id="IPR055414">
    <property type="entry name" value="LRR_R13L4/SHOC2-like"/>
</dbReference>
<comment type="similarity">
    <text evidence="1">Belongs to the disease resistance NB-LRR family.</text>
</comment>
<feature type="domain" description="NB-ARC" evidence="8">
    <location>
        <begin position="185"/>
        <end position="275"/>
    </location>
</feature>
<feature type="domain" description="Disease resistance R13L4/SHOC-2-like LRR" evidence="11">
    <location>
        <begin position="727"/>
        <end position="1082"/>
    </location>
</feature>
<keyword evidence="5" id="KW-0611">Plant defense</keyword>
<dbReference type="Gene3D" id="1.20.5.4130">
    <property type="match status" value="1"/>
</dbReference>
<dbReference type="CDD" id="cd14798">
    <property type="entry name" value="RX-CC_like"/>
    <property type="match status" value="1"/>
</dbReference>
<protein>
    <recommendedName>
        <fullName evidence="14">AAA+ ATPase domain-containing protein</fullName>
    </recommendedName>
</protein>
<dbReference type="SUPFAM" id="SSF52540">
    <property type="entry name" value="P-loop containing nucleoside triphosphate hydrolases"/>
    <property type="match status" value="2"/>
</dbReference>
<dbReference type="InterPro" id="IPR027417">
    <property type="entry name" value="P-loop_NTPase"/>
</dbReference>
<proteinExistence type="inferred from homology"/>
<name>A0A0D9XJ41_9ORYZ</name>
<reference evidence="12" key="3">
    <citation type="submission" date="2015-04" db="UniProtKB">
        <authorList>
            <consortium name="EnsemblPlants"/>
        </authorList>
    </citation>
    <scope>IDENTIFICATION</scope>
</reference>
<dbReference type="Pfam" id="PF23559">
    <property type="entry name" value="WHD_DRP"/>
    <property type="match status" value="1"/>
</dbReference>
<dbReference type="FunFam" id="1.10.10.10:FF:000322">
    <property type="entry name" value="Probable disease resistance protein At1g63360"/>
    <property type="match status" value="1"/>
</dbReference>
<dbReference type="GO" id="GO:0042742">
    <property type="term" value="P:defense response to bacterium"/>
    <property type="evidence" value="ECO:0007669"/>
    <property type="project" value="UniProtKB-ARBA"/>
</dbReference>
<evidence type="ECO:0000256" key="4">
    <source>
        <dbReference type="ARBA" id="ARBA00022741"/>
    </source>
</evidence>
<dbReference type="GO" id="GO:0002758">
    <property type="term" value="P:innate immune response-activating signaling pathway"/>
    <property type="evidence" value="ECO:0007669"/>
    <property type="project" value="UniProtKB-ARBA"/>
</dbReference>
<dbReference type="InterPro" id="IPR032675">
    <property type="entry name" value="LRR_dom_sf"/>
</dbReference>